<keyword evidence="1" id="KW-0812">Transmembrane</keyword>
<reference evidence="2" key="1">
    <citation type="submission" date="2023-07" db="EMBL/GenBank/DDBJ databases">
        <authorList>
            <consortium name="AG Swart"/>
            <person name="Singh M."/>
            <person name="Singh A."/>
            <person name="Seah K."/>
            <person name="Emmerich C."/>
        </authorList>
    </citation>
    <scope>NUCLEOTIDE SEQUENCE</scope>
    <source>
        <strain evidence="2">DP1</strain>
    </source>
</reference>
<gene>
    <name evidence="2" type="ORF">ECRASSUSDP1_LOCUS11758</name>
</gene>
<evidence type="ECO:0000313" key="2">
    <source>
        <dbReference type="EMBL" id="CAI2370445.1"/>
    </source>
</evidence>
<dbReference type="AlphaFoldDB" id="A0AAD1UP12"/>
<organism evidence="2 3">
    <name type="scientific">Euplotes crassus</name>
    <dbReference type="NCBI Taxonomy" id="5936"/>
    <lineage>
        <taxon>Eukaryota</taxon>
        <taxon>Sar</taxon>
        <taxon>Alveolata</taxon>
        <taxon>Ciliophora</taxon>
        <taxon>Intramacronucleata</taxon>
        <taxon>Spirotrichea</taxon>
        <taxon>Hypotrichia</taxon>
        <taxon>Euplotida</taxon>
        <taxon>Euplotidae</taxon>
        <taxon>Moneuplotes</taxon>
    </lineage>
</organism>
<feature type="transmembrane region" description="Helical" evidence="1">
    <location>
        <begin position="12"/>
        <end position="32"/>
    </location>
</feature>
<proteinExistence type="predicted"/>
<dbReference type="Proteomes" id="UP001295684">
    <property type="component" value="Unassembled WGS sequence"/>
</dbReference>
<name>A0AAD1UP12_EUPCR</name>
<comment type="caution">
    <text evidence="2">The sequence shown here is derived from an EMBL/GenBank/DDBJ whole genome shotgun (WGS) entry which is preliminary data.</text>
</comment>
<evidence type="ECO:0000313" key="3">
    <source>
        <dbReference type="Proteomes" id="UP001295684"/>
    </source>
</evidence>
<sequence length="114" mass="12825">MEDSISALKLTILILMMLTASSTHGIILKFMNTVVVDGVAFEHPFIQTLTMFIGNSFCIFIYLYQKHKSIKKYGSLKESPRMRKAIAEGLKTDINPTIFIIPMLLDAGSSTLFY</sequence>
<dbReference type="EMBL" id="CAMPGE010011624">
    <property type="protein sequence ID" value="CAI2370445.1"/>
    <property type="molecule type" value="Genomic_DNA"/>
</dbReference>
<evidence type="ECO:0000256" key="1">
    <source>
        <dbReference type="SAM" id="Phobius"/>
    </source>
</evidence>
<protein>
    <submittedName>
        <fullName evidence="2">Uncharacterized protein</fullName>
    </submittedName>
</protein>
<keyword evidence="3" id="KW-1185">Reference proteome</keyword>
<feature type="transmembrane region" description="Helical" evidence="1">
    <location>
        <begin position="44"/>
        <end position="64"/>
    </location>
</feature>
<keyword evidence="1" id="KW-0472">Membrane</keyword>
<keyword evidence="1" id="KW-1133">Transmembrane helix</keyword>
<accession>A0AAD1UP12</accession>